<sequence length="483" mass="55453">MKKHILLISNLIIILSIVAGFIGIVNRDTRTYQDLVEHHLENIVSLADTDISKHIENSMTKPVMVSKTMANDEFLKEWLSQEKENVGDSAYLKQLYEYLKAYQKEYNYTTVFCISAQTDNYYYQNGLNKTVSNSDPHDVWYYNFIKSGREYDLQVDTNESNKNNITVFVNFRVESSDGRLLGVIGVGLQVASIEEAIHAYEDDYDLSVYIINAGGAKNSFTGDTEIFVKKEDLTKRTGIRDKIEMNNSDKPKMQWFTSGDERKCVITKYDDTLGWYLVLEKDTNSISSMFQKGIKGNIVFMLISLVICIMVTTTVFLNYNKRMVAMENIDELTGLPNRKLFFKRYAAFVRKHREQRNTMFMFDIDHFKCINDTYGHMFGNAILAMVGEELRQTVNEYGIGARWGGDEFLGILAVESQEAEQILQQLMDKLKKGSTDNRYHVTISVGMAEINPKLSTEQMVNKVDEALYCSKEGGRNKITVCKY</sequence>
<dbReference type="Proteomes" id="UP000463883">
    <property type="component" value="Chromosome"/>
</dbReference>
<keyword evidence="1" id="KW-1133">Transmembrane helix</keyword>
<dbReference type="InterPro" id="IPR000160">
    <property type="entry name" value="GGDEF_dom"/>
</dbReference>
<proteinExistence type="predicted"/>
<evidence type="ECO:0000256" key="1">
    <source>
        <dbReference type="SAM" id="Phobius"/>
    </source>
</evidence>
<feature type="transmembrane region" description="Helical" evidence="1">
    <location>
        <begin position="298"/>
        <end position="319"/>
    </location>
</feature>
<dbReference type="PROSITE" id="PS50887">
    <property type="entry name" value="GGDEF"/>
    <property type="match status" value="1"/>
</dbReference>
<dbReference type="CDD" id="cd01949">
    <property type="entry name" value="GGDEF"/>
    <property type="match status" value="1"/>
</dbReference>
<dbReference type="GO" id="GO:0005886">
    <property type="term" value="C:plasma membrane"/>
    <property type="evidence" value="ECO:0007669"/>
    <property type="project" value="TreeGrafter"/>
</dbReference>
<dbReference type="RefSeq" id="WP_162361477.1">
    <property type="nucleotide sequence ID" value="NZ_CP047591.1"/>
</dbReference>
<dbReference type="GO" id="GO:1902201">
    <property type="term" value="P:negative regulation of bacterial-type flagellum-dependent cell motility"/>
    <property type="evidence" value="ECO:0007669"/>
    <property type="project" value="TreeGrafter"/>
</dbReference>
<dbReference type="PANTHER" id="PTHR45138:SF9">
    <property type="entry name" value="DIGUANYLATE CYCLASE DGCM-RELATED"/>
    <property type="match status" value="1"/>
</dbReference>
<dbReference type="KEGG" id="amic:Ami3637_04280"/>
<feature type="domain" description="GGDEF" evidence="2">
    <location>
        <begin position="355"/>
        <end position="483"/>
    </location>
</feature>
<evidence type="ECO:0000313" key="3">
    <source>
        <dbReference type="EMBL" id="QHI71703.1"/>
    </source>
</evidence>
<dbReference type="InterPro" id="IPR043128">
    <property type="entry name" value="Rev_trsase/Diguanyl_cyclase"/>
</dbReference>
<dbReference type="EMBL" id="CP047591">
    <property type="protein sequence ID" value="QHI71703.1"/>
    <property type="molecule type" value="Genomic_DNA"/>
</dbReference>
<gene>
    <name evidence="3" type="ORF">Ami3637_04280</name>
</gene>
<dbReference type="InterPro" id="IPR029787">
    <property type="entry name" value="Nucleotide_cyclase"/>
</dbReference>
<name>A0A6P1MEZ5_9FIRM</name>
<dbReference type="Gene3D" id="3.30.70.270">
    <property type="match status" value="1"/>
</dbReference>
<keyword evidence="1" id="KW-0812">Transmembrane</keyword>
<keyword evidence="1" id="KW-0472">Membrane</keyword>
<dbReference type="PANTHER" id="PTHR45138">
    <property type="entry name" value="REGULATORY COMPONENTS OF SENSORY TRANSDUCTION SYSTEM"/>
    <property type="match status" value="1"/>
</dbReference>
<feature type="transmembrane region" description="Helical" evidence="1">
    <location>
        <begin position="6"/>
        <end position="25"/>
    </location>
</feature>
<dbReference type="GO" id="GO:0052621">
    <property type="term" value="F:diguanylate cyclase activity"/>
    <property type="evidence" value="ECO:0007669"/>
    <property type="project" value="TreeGrafter"/>
</dbReference>
<reference evidence="3 4" key="1">
    <citation type="submission" date="2020-01" db="EMBL/GenBank/DDBJ databases">
        <title>Genomic analysis of Aminipila sp. CBA3637.</title>
        <authorList>
            <person name="Kim Y.B."/>
            <person name="Roh S.W."/>
        </authorList>
    </citation>
    <scope>NUCLEOTIDE SEQUENCE [LARGE SCALE GENOMIC DNA]</scope>
    <source>
        <strain evidence="3 4">CBA3637</strain>
    </source>
</reference>
<evidence type="ECO:0000259" key="2">
    <source>
        <dbReference type="PROSITE" id="PS50887"/>
    </source>
</evidence>
<accession>A0A6P1MEZ5</accession>
<dbReference type="InterPro" id="IPR050469">
    <property type="entry name" value="Diguanylate_Cyclase"/>
</dbReference>
<dbReference type="SMART" id="SM00267">
    <property type="entry name" value="GGDEF"/>
    <property type="match status" value="1"/>
</dbReference>
<evidence type="ECO:0000313" key="4">
    <source>
        <dbReference type="Proteomes" id="UP000463883"/>
    </source>
</evidence>
<dbReference type="AlphaFoldDB" id="A0A6P1MEZ5"/>
<protein>
    <submittedName>
        <fullName evidence="3">Diguanylate cyclase</fullName>
    </submittedName>
</protein>
<keyword evidence="4" id="KW-1185">Reference proteome</keyword>
<dbReference type="SUPFAM" id="SSF55073">
    <property type="entry name" value="Nucleotide cyclase"/>
    <property type="match status" value="1"/>
</dbReference>
<dbReference type="NCBIfam" id="TIGR00254">
    <property type="entry name" value="GGDEF"/>
    <property type="match status" value="1"/>
</dbReference>
<dbReference type="Pfam" id="PF00990">
    <property type="entry name" value="GGDEF"/>
    <property type="match status" value="1"/>
</dbReference>
<organism evidence="3 4">
    <name type="scientific">Aminipila terrae</name>
    <dbReference type="NCBI Taxonomy" id="2697030"/>
    <lineage>
        <taxon>Bacteria</taxon>
        <taxon>Bacillati</taxon>
        <taxon>Bacillota</taxon>
        <taxon>Clostridia</taxon>
        <taxon>Peptostreptococcales</taxon>
        <taxon>Anaerovoracaceae</taxon>
        <taxon>Aminipila</taxon>
    </lineage>
</organism>
<dbReference type="GO" id="GO:0043709">
    <property type="term" value="P:cell adhesion involved in single-species biofilm formation"/>
    <property type="evidence" value="ECO:0007669"/>
    <property type="project" value="TreeGrafter"/>
</dbReference>